<dbReference type="InterPro" id="IPR050546">
    <property type="entry name" value="Glycosyl_Hydrlase_16"/>
</dbReference>
<feature type="chain" id="PRO_5021817677" description="GH16 domain-containing protein" evidence="2">
    <location>
        <begin position="24"/>
        <end position="267"/>
    </location>
</feature>
<keyword evidence="2" id="KW-0732">Signal</keyword>
<gene>
    <name evidence="5" type="ORF">GCM10007888_57640</name>
    <name evidence="4" type="ORF">MOX02_11590</name>
</gene>
<dbReference type="InterPro" id="IPR013320">
    <property type="entry name" value="ConA-like_dom_sf"/>
</dbReference>
<evidence type="ECO:0000313" key="5">
    <source>
        <dbReference type="EMBL" id="GLS67380.1"/>
    </source>
</evidence>
<dbReference type="Proteomes" id="UP000321960">
    <property type="component" value="Unassembled WGS sequence"/>
</dbReference>
<dbReference type="PANTHER" id="PTHR10963:SF55">
    <property type="entry name" value="GLYCOSIDE HYDROLASE FAMILY 16 PROTEIN"/>
    <property type="match status" value="1"/>
</dbReference>
<dbReference type="Pfam" id="PF00722">
    <property type="entry name" value="Glyco_hydro_16"/>
    <property type="match status" value="1"/>
</dbReference>
<reference evidence="7" key="2">
    <citation type="journal article" date="2019" name="Int. J. Syst. Evol. Microbiol.">
        <title>The Global Catalogue of Microorganisms (GCM) 10K type strain sequencing project: providing services to taxonomists for standard genome sequencing and annotation.</title>
        <authorList>
            <consortium name="The Broad Institute Genomics Platform"/>
            <consortium name="The Broad Institute Genome Sequencing Center for Infectious Disease"/>
            <person name="Wu L."/>
            <person name="Ma J."/>
        </authorList>
    </citation>
    <scope>NUCLEOTIDE SEQUENCE [LARGE SCALE GENOMIC DNA]</scope>
    <source>
        <strain evidence="7">NBRC 107715</strain>
    </source>
</reference>
<feature type="signal peptide" evidence="2">
    <location>
        <begin position="1"/>
        <end position="23"/>
    </location>
</feature>
<dbReference type="GO" id="GO:0004553">
    <property type="term" value="F:hydrolase activity, hydrolyzing O-glycosyl compounds"/>
    <property type="evidence" value="ECO:0007669"/>
    <property type="project" value="InterPro"/>
</dbReference>
<evidence type="ECO:0000256" key="1">
    <source>
        <dbReference type="ARBA" id="ARBA00006865"/>
    </source>
</evidence>
<accession>A0A512IZI0</accession>
<keyword evidence="7" id="KW-1185">Reference proteome</keyword>
<dbReference type="GO" id="GO:0005975">
    <property type="term" value="P:carbohydrate metabolic process"/>
    <property type="evidence" value="ECO:0007669"/>
    <property type="project" value="InterPro"/>
</dbReference>
<reference evidence="5" key="4">
    <citation type="submission" date="2023-01" db="EMBL/GenBank/DDBJ databases">
        <title>Draft genome sequence of Methylobacterium oxalidis strain NBRC 107715.</title>
        <authorList>
            <person name="Sun Q."/>
            <person name="Mori K."/>
        </authorList>
    </citation>
    <scope>NUCLEOTIDE SEQUENCE</scope>
    <source>
        <strain evidence="5">NBRC 107715</strain>
    </source>
</reference>
<comment type="caution">
    <text evidence="4">The sequence shown here is derived from an EMBL/GenBank/DDBJ whole genome shotgun (WGS) entry which is preliminary data.</text>
</comment>
<evidence type="ECO:0000313" key="6">
    <source>
        <dbReference type="Proteomes" id="UP000321960"/>
    </source>
</evidence>
<sequence length="267" mass="29865">MVRPISRAIFILTALLAARPASAQEGAELDLAGYRQTFAEEFDSLDVSARGPGTRWIAHTPWNGDFGDAAFTDPRPGFPFTTKDGILTIEMRKGSDGKWRSGLIAATDPQGRGFAQRFGYFEMRAKFPAGEGVWPAFWLVGVDRTTHTSEIDIVEHYGHFPGRYTASVHVWDRKDKSRHRTVHKRVPVPEGSLSAGFHTYGALVDAEFIRFYFDRREVARVPTPPEHNQPMYPLVDLGLGAGWPTERTPNPSTMEVDYVRVWAKDGG</sequence>
<evidence type="ECO:0000259" key="3">
    <source>
        <dbReference type="PROSITE" id="PS51762"/>
    </source>
</evidence>
<dbReference type="RefSeq" id="WP_147024849.1">
    <property type="nucleotide sequence ID" value="NZ_BJZU01000017.1"/>
</dbReference>
<dbReference type="PANTHER" id="PTHR10963">
    <property type="entry name" value="GLYCOSYL HYDROLASE-RELATED"/>
    <property type="match status" value="1"/>
</dbReference>
<reference evidence="5" key="1">
    <citation type="journal article" date="2014" name="Int. J. Syst. Evol. Microbiol.">
        <title>Complete genome of a new Firmicutes species belonging to the dominant human colonic microbiota ('Ruminococcus bicirculans') reveals two chromosomes and a selective capacity to utilize plant glucans.</title>
        <authorList>
            <consortium name="NISC Comparative Sequencing Program"/>
            <person name="Wegmann U."/>
            <person name="Louis P."/>
            <person name="Goesmann A."/>
            <person name="Henrissat B."/>
            <person name="Duncan S.H."/>
            <person name="Flint H.J."/>
        </authorList>
    </citation>
    <scope>NUCLEOTIDE SEQUENCE</scope>
    <source>
        <strain evidence="5">NBRC 107715</strain>
    </source>
</reference>
<dbReference type="SUPFAM" id="SSF49899">
    <property type="entry name" value="Concanavalin A-like lectins/glucanases"/>
    <property type="match status" value="1"/>
</dbReference>
<dbReference type="Proteomes" id="UP001156856">
    <property type="component" value="Unassembled WGS sequence"/>
</dbReference>
<dbReference type="EMBL" id="BJZU01000017">
    <property type="protein sequence ID" value="GEP03121.1"/>
    <property type="molecule type" value="Genomic_DNA"/>
</dbReference>
<reference evidence="4 6" key="3">
    <citation type="submission" date="2019-07" db="EMBL/GenBank/DDBJ databases">
        <title>Whole genome shotgun sequence of Methylobacterium oxalidis NBRC 107715.</title>
        <authorList>
            <person name="Hosoyama A."/>
            <person name="Uohara A."/>
            <person name="Ohji S."/>
            <person name="Ichikawa N."/>
        </authorList>
    </citation>
    <scope>NUCLEOTIDE SEQUENCE [LARGE SCALE GENOMIC DNA]</scope>
    <source>
        <strain evidence="4 6">NBRC 107715</strain>
    </source>
</reference>
<name>A0A512IZI0_9HYPH</name>
<comment type="similarity">
    <text evidence="1">Belongs to the glycosyl hydrolase 16 family.</text>
</comment>
<evidence type="ECO:0000313" key="7">
    <source>
        <dbReference type="Proteomes" id="UP001156856"/>
    </source>
</evidence>
<dbReference type="PROSITE" id="PS51762">
    <property type="entry name" value="GH16_2"/>
    <property type="match status" value="1"/>
</dbReference>
<dbReference type="AlphaFoldDB" id="A0A512IZI0"/>
<dbReference type="Gene3D" id="2.60.120.200">
    <property type="match status" value="1"/>
</dbReference>
<organism evidence="4 6">
    <name type="scientific">Methylobacterium oxalidis</name>
    <dbReference type="NCBI Taxonomy" id="944322"/>
    <lineage>
        <taxon>Bacteria</taxon>
        <taxon>Pseudomonadati</taxon>
        <taxon>Pseudomonadota</taxon>
        <taxon>Alphaproteobacteria</taxon>
        <taxon>Hyphomicrobiales</taxon>
        <taxon>Methylobacteriaceae</taxon>
        <taxon>Methylobacterium</taxon>
    </lineage>
</organism>
<protein>
    <recommendedName>
        <fullName evidence="3">GH16 domain-containing protein</fullName>
    </recommendedName>
</protein>
<dbReference type="OrthoDB" id="9809583at2"/>
<evidence type="ECO:0000256" key="2">
    <source>
        <dbReference type="SAM" id="SignalP"/>
    </source>
</evidence>
<dbReference type="InterPro" id="IPR000757">
    <property type="entry name" value="Beta-glucanase-like"/>
</dbReference>
<evidence type="ECO:0000313" key="4">
    <source>
        <dbReference type="EMBL" id="GEP03121.1"/>
    </source>
</evidence>
<dbReference type="EMBL" id="BSPK01000112">
    <property type="protein sequence ID" value="GLS67380.1"/>
    <property type="molecule type" value="Genomic_DNA"/>
</dbReference>
<feature type="domain" description="GH16" evidence="3">
    <location>
        <begin position="22"/>
        <end position="267"/>
    </location>
</feature>
<dbReference type="CDD" id="cd08023">
    <property type="entry name" value="GH16_laminarinase_like"/>
    <property type="match status" value="1"/>
</dbReference>
<proteinExistence type="inferred from homology"/>